<evidence type="ECO:0000313" key="2">
    <source>
        <dbReference type="EMBL" id="MDG3008142.1"/>
    </source>
</evidence>
<evidence type="ECO:0000313" key="3">
    <source>
        <dbReference type="Proteomes" id="UP001216907"/>
    </source>
</evidence>
<feature type="domain" description="DUF6985" evidence="1">
    <location>
        <begin position="84"/>
        <end position="202"/>
    </location>
</feature>
<dbReference type="Proteomes" id="UP001216907">
    <property type="component" value="Unassembled WGS sequence"/>
</dbReference>
<keyword evidence="3" id="KW-1185">Reference proteome</keyword>
<gene>
    <name evidence="2" type="ORF">PZE19_30620</name>
</gene>
<organism evidence="2 3">
    <name type="scientific">Paludisphaera mucosa</name>
    <dbReference type="NCBI Taxonomy" id="3030827"/>
    <lineage>
        <taxon>Bacteria</taxon>
        <taxon>Pseudomonadati</taxon>
        <taxon>Planctomycetota</taxon>
        <taxon>Planctomycetia</taxon>
        <taxon>Isosphaerales</taxon>
        <taxon>Isosphaeraceae</taxon>
        <taxon>Paludisphaera</taxon>
    </lineage>
</organism>
<sequence>MSPSVDHPAFGPLFRDADGSALVTFRRFPFMRPFWYPGPDAAIALLDEPERQWVRDWERNGAGLARVRRHSDVHSALQALGVYEVGVDVEKGGGPSSSQAETYRLFLDREEAICGNVFDALLRYYRHARAALPDWFEGDEYPEGRTIEELGPWVSFDGIQLGRGESHGLVPVGLAWEPAWDREHKLAMVLYRDQVLEIGPACGSMLLLCPEEYLTASDLLWGPDQLTDAERSALGDFLDGYGLDPRYGV</sequence>
<evidence type="ECO:0000259" key="1">
    <source>
        <dbReference type="Pfam" id="PF22481"/>
    </source>
</evidence>
<accession>A0ABT6FKN7</accession>
<dbReference type="Pfam" id="PF22481">
    <property type="entry name" value="DUF6985"/>
    <property type="match status" value="1"/>
</dbReference>
<dbReference type="InterPro" id="IPR054254">
    <property type="entry name" value="DUF6985"/>
</dbReference>
<protein>
    <recommendedName>
        <fullName evidence="1">DUF6985 domain-containing protein</fullName>
    </recommendedName>
</protein>
<reference evidence="2 3" key="1">
    <citation type="submission" date="2023-03" db="EMBL/GenBank/DDBJ databases">
        <title>Paludisphaera mucosa sp. nov. a novel planctomycete from northern fen.</title>
        <authorList>
            <person name="Ivanova A."/>
        </authorList>
    </citation>
    <scope>NUCLEOTIDE SEQUENCE [LARGE SCALE GENOMIC DNA]</scope>
    <source>
        <strain evidence="2 3">Pla2</strain>
    </source>
</reference>
<proteinExistence type="predicted"/>
<name>A0ABT6FKN7_9BACT</name>
<dbReference type="RefSeq" id="WP_277864469.1">
    <property type="nucleotide sequence ID" value="NZ_JARRAG010000003.1"/>
</dbReference>
<dbReference type="EMBL" id="JARRAG010000003">
    <property type="protein sequence ID" value="MDG3008142.1"/>
    <property type="molecule type" value="Genomic_DNA"/>
</dbReference>
<comment type="caution">
    <text evidence="2">The sequence shown here is derived from an EMBL/GenBank/DDBJ whole genome shotgun (WGS) entry which is preliminary data.</text>
</comment>